<evidence type="ECO:0000313" key="1">
    <source>
        <dbReference type="EMBL" id="MBW4563637.1"/>
    </source>
</evidence>
<evidence type="ECO:0000313" key="2">
    <source>
        <dbReference type="Proteomes" id="UP000715781"/>
    </source>
</evidence>
<dbReference type="AlphaFoldDB" id="A0A951Q374"/>
<dbReference type="Proteomes" id="UP000715781">
    <property type="component" value="Unassembled WGS sequence"/>
</dbReference>
<gene>
    <name evidence="1" type="ORF">KME32_21335</name>
</gene>
<accession>A0A951Q374</accession>
<proteinExistence type="predicted"/>
<sequence>MFTLEQRREEKKQESSSKIIWATNQKNLNVMTRSMVSRLNTIDTRLD</sequence>
<protein>
    <submittedName>
        <fullName evidence="1">Uncharacterized protein</fullName>
    </submittedName>
</protein>
<name>A0A951Q374_9NOST</name>
<dbReference type="EMBL" id="JAHHHN010000014">
    <property type="protein sequence ID" value="MBW4563637.1"/>
    <property type="molecule type" value="Genomic_DNA"/>
</dbReference>
<reference evidence="1" key="2">
    <citation type="journal article" date="2022" name="Microbiol. Resour. Announc.">
        <title>Metagenome Sequencing to Explore Phylogenomics of Terrestrial Cyanobacteria.</title>
        <authorList>
            <person name="Ward R.D."/>
            <person name="Stajich J.E."/>
            <person name="Johansen J.R."/>
            <person name="Huntemann M."/>
            <person name="Clum A."/>
            <person name="Foster B."/>
            <person name="Foster B."/>
            <person name="Roux S."/>
            <person name="Palaniappan K."/>
            <person name="Varghese N."/>
            <person name="Mukherjee S."/>
            <person name="Reddy T.B.K."/>
            <person name="Daum C."/>
            <person name="Copeland A."/>
            <person name="Chen I.A."/>
            <person name="Ivanova N.N."/>
            <person name="Kyrpides N.C."/>
            <person name="Shapiro N."/>
            <person name="Eloe-Fadrosh E.A."/>
            <person name="Pietrasiak N."/>
        </authorList>
    </citation>
    <scope>NUCLEOTIDE SEQUENCE</scope>
    <source>
        <strain evidence="1">JT2-VF2</strain>
    </source>
</reference>
<organism evidence="1 2">
    <name type="scientific">Mojavia pulchra JT2-VF2</name>
    <dbReference type="NCBI Taxonomy" id="287848"/>
    <lineage>
        <taxon>Bacteria</taxon>
        <taxon>Bacillati</taxon>
        <taxon>Cyanobacteriota</taxon>
        <taxon>Cyanophyceae</taxon>
        <taxon>Nostocales</taxon>
        <taxon>Nostocaceae</taxon>
    </lineage>
</organism>
<comment type="caution">
    <text evidence="1">The sequence shown here is derived from an EMBL/GenBank/DDBJ whole genome shotgun (WGS) entry which is preliminary data.</text>
</comment>
<reference evidence="1" key="1">
    <citation type="submission" date="2021-05" db="EMBL/GenBank/DDBJ databases">
        <authorList>
            <person name="Pietrasiak N."/>
            <person name="Ward R."/>
            <person name="Stajich J.E."/>
            <person name="Kurbessoian T."/>
        </authorList>
    </citation>
    <scope>NUCLEOTIDE SEQUENCE</scope>
    <source>
        <strain evidence="1">JT2-VF2</strain>
    </source>
</reference>